<dbReference type="OrthoDB" id="7189171at2"/>
<protein>
    <submittedName>
        <fullName evidence="1">Uncharacterized protein</fullName>
    </submittedName>
</protein>
<accession>F4QQP8</accession>
<evidence type="ECO:0000313" key="1">
    <source>
        <dbReference type="EMBL" id="EGF90535.1"/>
    </source>
</evidence>
<name>F4QQP8_9CAUL</name>
<keyword evidence="2" id="KW-1185">Reference proteome</keyword>
<evidence type="ECO:0000313" key="2">
    <source>
        <dbReference type="Proteomes" id="UP000006512"/>
    </source>
</evidence>
<dbReference type="EMBL" id="GL883079">
    <property type="protein sequence ID" value="EGF90535.1"/>
    <property type="molecule type" value="Genomic_DNA"/>
</dbReference>
<organism evidence="1 2">
    <name type="scientific">Asticcacaulis biprosthecium C19</name>
    <dbReference type="NCBI Taxonomy" id="715226"/>
    <lineage>
        <taxon>Bacteria</taxon>
        <taxon>Pseudomonadati</taxon>
        <taxon>Pseudomonadota</taxon>
        <taxon>Alphaproteobacteria</taxon>
        <taxon>Caulobacterales</taxon>
        <taxon>Caulobacteraceae</taxon>
        <taxon>Asticcacaulis</taxon>
    </lineage>
</organism>
<proteinExistence type="predicted"/>
<dbReference type="AlphaFoldDB" id="F4QQP8"/>
<sequence length="170" mass="17996">MTFLPLLVAALLAQDLPVDPLTPVQYGQVQCFSPDAATKTCNSIARFTPNGDGYTNTATILLSSRPAMTITTTTQVHVRDGAVCGILRNEDVEAAKVKVDGRDLPPEEAMLVVAVVSDVVNDYVGQEVCTTYVAADSGLTAKATIQGSPQPELDQPMIWVSPSEGYTVAP</sequence>
<gene>
    <name evidence="1" type="ORF">ABI_35580</name>
</gene>
<dbReference type="Proteomes" id="UP000006512">
    <property type="component" value="Unassembled WGS sequence"/>
</dbReference>
<dbReference type="STRING" id="715226.ABI_35580"/>
<reference evidence="2" key="1">
    <citation type="submission" date="2011-03" db="EMBL/GenBank/DDBJ databases">
        <title>Draft genome sequence of Brevundimonas diminuta.</title>
        <authorList>
            <person name="Brown P.J.B."/>
            <person name="Buechlein A."/>
            <person name="Hemmerich C."/>
            <person name="Brun Y.V."/>
        </authorList>
    </citation>
    <scope>NUCLEOTIDE SEQUENCE [LARGE SCALE GENOMIC DNA]</scope>
    <source>
        <strain evidence="2">C19</strain>
    </source>
</reference>
<dbReference type="RefSeq" id="WP_006274343.1">
    <property type="nucleotide sequence ID" value="NZ_GL883079.1"/>
</dbReference>
<dbReference type="HOGENOM" id="CLU_1567478_0_0_5"/>